<dbReference type="Gene3D" id="1.10.1410.10">
    <property type="match status" value="1"/>
</dbReference>
<dbReference type="SUPFAM" id="SSF81631">
    <property type="entry name" value="PAP/OAS1 substrate-binding domain"/>
    <property type="match status" value="1"/>
</dbReference>
<keyword evidence="6" id="KW-0547">Nucleotide-binding</keyword>
<evidence type="ECO:0000256" key="10">
    <source>
        <dbReference type="SAM" id="MobiDB-lite"/>
    </source>
</evidence>
<dbReference type="InterPro" id="IPR043519">
    <property type="entry name" value="NT_sf"/>
</dbReference>
<sequence length="1785" mass="209392">MEEKKKIIECPKEYELRKLDKKERSEREFELLYEMQETFKEMLSENSEVNYNNPIRKNLLNRRIAKWHFEFIIEKAFRLLTRIKQFDLTNFEKWDQTQEKHEKEWQKILEKGEYFHRKICLLQGFAHRIVRDETLKENSEWQKFHLSVASEIFGIGEESEFEENNFAILTEEEYVEHAKKCEESEEYSRKIGDYMLSSTLNNSFYRMCLHKLIANSEEFQHFLCYHKNIEKYKKALYLTIGHNEFFLLEELNPIIMHIEIMPKALRMDTHKTQFQFRTNSENANAELRRIIFRKLLADPKLAEDEQDIGQSAQNGSEIGQHIINKAKVVKMEAMESDRIGSPGGICMVSKLATFLREPNKVLSPKKGVSIVKSIDKWWPSECEQREEAQSVVETQRIYMRKGNRELYSDFMIVWLQLATLRGGPTRLHKFLCINEPEIEFEIANNERYTDPGVFRSADLLQKHYLDAFTTISPEPRQALKLATDIFCWVLWLENDVLKLWDDKKKEKGKVMPRFTMAWKQNRWYYEMVYDQMFDIEEANGKAEVPKKKRQIGTLLQMSKHLVEQKLKMPDEKLRVELRNKKLERLKKGRQYGTASPPPNGTVDREWHEIRRKSEEGKEDEKQSSAIEEWLKQRHFDTIKGFLCNSEKFNREFEQRASDNVMRIDTFVGGVENVREIYDMAEKCKEKFANPEENAKNQNENFNEKSKENYSDEKETKNMKKLGKDEEKADQTKVFDMDEALKYVNSEKENNEGKSKKKKKGKKKPKRNKMPSEIGTKSEEEKQNEDKKPMNGKEENKLKKAEMTADKIPSESNLSEKDGQFVEKESYEELMPKKDKNDGTNFEIITRKENEKDNGSEGETMREKEKEKKEKIIKKKKETKNSKNRKEKHKQQNKNTKMDQDNNNNSTEKGEEMGEKIGISDDDGTLLGVSMAIRKEFEVIGLLDDEKGFLSFLEDEFLIKIFKQFFTISSDLMRQIVAIGCHVNEIGHRMEIIGKLYPTDDQKLLNAFKELEIAPSKWINKKLEQNWQLIRNELATKISQIKGDRIAVNSPDEKIDQIEISSRLNCDLDIFCLKTLQKMLWKQTKIILKFVDANAIDEKGIENEEKEMDFIEKQIQMRKMALALLTDKNHFELAERKNEFQIGSNAKEKFQQTLIEFIWEKSHKKNAEKGKKSEEKPLVGTEFGPFFNRFSLMVEQIEQDRKLLIELSKYLRQEFEFAQIFGISLHLQEIKHFDGQNGQLMANDSEALASLDLFISKNGFGLIENEQKLKIEDAISEIEQIIRKWNSMAKFTVTGSYQLGALTKKSDIDAICVVPEMPSWEAAQFFGSAKCEVQSNGDRKCADNSLFCHLCLVAQVAKLNRTPDAWMPLIEFKFEISPNTFVDFDIGLTTFALQEEIFKTEERINYEQSDALSAKMANEIGQLANRRREFITRGGGYKELIEMINEEEKLRIKLRSLAAFEVGIIILNKLFATEKREKEDNQIVLRNYRTLLLAVKMWAKEHHIYDNKLGFFNGISLSLLVAKVMLLYPMASLPFLIEKFFFTFSTWPWPTPVKLSDLPDGSALRWDPHEEMRKRSEIGYVIVRELAMPIVTPGRIEQNATFNVNRSTATIIRREMQNAFKIVRNWPNLGICLNEKWKSLIKAKQFNEKFSHFIRIICKAFALADFYDFCGYVETRIRLQLLVNVVPFDRVRLAHAKKVAEKEQDGERNNKKTAFFKIWLVGIELDEEIASENESERTTKWNNWKKALNSMLSDQFNADILKAYRIKNGFGGPLPHFKLTAQYEEK</sequence>
<feature type="region of interest" description="Disordered" evidence="10">
    <location>
        <begin position="586"/>
        <end position="606"/>
    </location>
</feature>
<dbReference type="Pfam" id="PF01909">
    <property type="entry name" value="NTP_transf_2"/>
    <property type="match status" value="1"/>
</dbReference>
<dbReference type="PANTHER" id="PTHR10682">
    <property type="entry name" value="POLY A POLYMERASE"/>
    <property type="match status" value="1"/>
</dbReference>
<feature type="compositionally biased region" description="Basic and acidic residues" evidence="10">
    <location>
        <begin position="907"/>
        <end position="916"/>
    </location>
</feature>
<proteinExistence type="inferred from homology"/>
<dbReference type="EMBL" id="JBICCN010000026">
    <property type="protein sequence ID" value="KAL3101818.1"/>
    <property type="molecule type" value="Genomic_DNA"/>
</dbReference>
<evidence type="ECO:0000256" key="8">
    <source>
        <dbReference type="ARBA" id="ARBA00023242"/>
    </source>
</evidence>
<keyword evidence="5" id="KW-0808">Transferase</keyword>
<feature type="domain" description="Poly(A) polymerase central" evidence="12">
    <location>
        <begin position="1487"/>
        <end position="1625"/>
    </location>
</feature>
<protein>
    <recommendedName>
        <fullName evidence="3">polynucleotide adenylyltransferase</fullName>
        <ecNumber evidence="3">2.7.7.19</ecNumber>
    </recommendedName>
</protein>
<evidence type="ECO:0000256" key="4">
    <source>
        <dbReference type="ARBA" id="ARBA00022664"/>
    </source>
</evidence>
<evidence type="ECO:0000256" key="2">
    <source>
        <dbReference type="ARBA" id="ARBA00010912"/>
    </source>
</evidence>
<dbReference type="GO" id="GO:0005524">
    <property type="term" value="F:ATP binding"/>
    <property type="evidence" value="ECO:0007669"/>
    <property type="project" value="UniProtKB-KW"/>
</dbReference>
<keyword evidence="8" id="KW-0539">Nucleus</keyword>
<evidence type="ECO:0000256" key="7">
    <source>
        <dbReference type="ARBA" id="ARBA00022840"/>
    </source>
</evidence>
<feature type="compositionally biased region" description="Basic and acidic residues" evidence="10">
    <location>
        <begin position="701"/>
        <end position="753"/>
    </location>
</feature>
<comment type="subcellular location">
    <subcellularLocation>
        <location evidence="1">Nucleus</location>
    </subcellularLocation>
</comment>
<feature type="compositionally biased region" description="Basic residues" evidence="10">
    <location>
        <begin position="870"/>
        <end position="891"/>
    </location>
</feature>
<evidence type="ECO:0000256" key="3">
    <source>
        <dbReference type="ARBA" id="ARBA00012388"/>
    </source>
</evidence>
<dbReference type="EC" id="2.7.7.19" evidence="3"/>
<evidence type="ECO:0000259" key="11">
    <source>
        <dbReference type="Pfam" id="PF01909"/>
    </source>
</evidence>
<feature type="domain" description="Polymerase nucleotidyl transferase" evidence="11">
    <location>
        <begin position="1275"/>
        <end position="1318"/>
    </location>
</feature>
<dbReference type="SUPFAM" id="SSF55003">
    <property type="entry name" value="PAP/Archaeal CCA-adding enzyme, C-terminal domain"/>
    <property type="match status" value="1"/>
</dbReference>
<keyword evidence="7" id="KW-0067">ATP-binding</keyword>
<evidence type="ECO:0000256" key="9">
    <source>
        <dbReference type="ARBA" id="ARBA00048830"/>
    </source>
</evidence>
<organism evidence="13 14">
    <name type="scientific">Heterodera schachtii</name>
    <name type="common">Sugarbeet cyst nematode worm</name>
    <name type="synonym">Tylenchus schachtii</name>
    <dbReference type="NCBI Taxonomy" id="97005"/>
    <lineage>
        <taxon>Eukaryota</taxon>
        <taxon>Metazoa</taxon>
        <taxon>Ecdysozoa</taxon>
        <taxon>Nematoda</taxon>
        <taxon>Chromadorea</taxon>
        <taxon>Rhabditida</taxon>
        <taxon>Tylenchina</taxon>
        <taxon>Tylenchomorpha</taxon>
        <taxon>Tylenchoidea</taxon>
        <taxon>Heteroderidae</taxon>
        <taxon>Heteroderinae</taxon>
        <taxon>Heterodera</taxon>
    </lineage>
</organism>
<dbReference type="InterPro" id="IPR007012">
    <property type="entry name" value="PolA_pol_cen_dom"/>
</dbReference>
<dbReference type="InterPro" id="IPR002934">
    <property type="entry name" value="Polymerase_NTP_transf_dom"/>
</dbReference>
<keyword evidence="4" id="KW-0507">mRNA processing</keyword>
<dbReference type="Pfam" id="PF04928">
    <property type="entry name" value="PAP_central"/>
    <property type="match status" value="1"/>
</dbReference>
<evidence type="ECO:0000256" key="1">
    <source>
        <dbReference type="ARBA" id="ARBA00004123"/>
    </source>
</evidence>
<evidence type="ECO:0000313" key="14">
    <source>
        <dbReference type="Proteomes" id="UP001620645"/>
    </source>
</evidence>
<feature type="compositionally biased region" description="Basic and acidic residues" evidence="10">
    <location>
        <begin position="775"/>
        <end position="837"/>
    </location>
</feature>
<dbReference type="Gene3D" id="3.30.460.10">
    <property type="entry name" value="Beta Polymerase, domain 2"/>
    <property type="match status" value="1"/>
</dbReference>
<name>A0ABD2KG24_HETSC</name>
<dbReference type="SUPFAM" id="SSF81301">
    <property type="entry name" value="Nucleotidyltransferase"/>
    <property type="match status" value="1"/>
</dbReference>
<dbReference type="PANTHER" id="PTHR10682:SF10">
    <property type="entry name" value="POLYNUCLEOTIDE ADENYLYLTRANSFERASE"/>
    <property type="match status" value="1"/>
</dbReference>
<evidence type="ECO:0000313" key="13">
    <source>
        <dbReference type="EMBL" id="KAL3101818.1"/>
    </source>
</evidence>
<accession>A0ABD2KG24</accession>
<evidence type="ECO:0000256" key="6">
    <source>
        <dbReference type="ARBA" id="ARBA00022741"/>
    </source>
</evidence>
<dbReference type="GO" id="GO:0005634">
    <property type="term" value="C:nucleus"/>
    <property type="evidence" value="ECO:0007669"/>
    <property type="project" value="UniProtKB-SubCell"/>
</dbReference>
<dbReference type="GO" id="GO:1990817">
    <property type="term" value="F:poly(A) RNA polymerase activity"/>
    <property type="evidence" value="ECO:0007669"/>
    <property type="project" value="UniProtKB-EC"/>
</dbReference>
<dbReference type="Proteomes" id="UP001620645">
    <property type="component" value="Unassembled WGS sequence"/>
</dbReference>
<comment type="similarity">
    <text evidence="2">Belongs to the poly(A) polymerase family.</text>
</comment>
<evidence type="ECO:0000256" key="5">
    <source>
        <dbReference type="ARBA" id="ARBA00022679"/>
    </source>
</evidence>
<keyword evidence="14" id="KW-1185">Reference proteome</keyword>
<dbReference type="InterPro" id="IPR011068">
    <property type="entry name" value="NuclTrfase_I-like_C"/>
</dbReference>
<comment type="caution">
    <text evidence="13">The sequence shown here is derived from an EMBL/GenBank/DDBJ whole genome shotgun (WGS) entry which is preliminary data.</text>
</comment>
<feature type="region of interest" description="Disordered" evidence="10">
    <location>
        <begin position="688"/>
        <end position="916"/>
    </location>
</feature>
<dbReference type="Gene3D" id="3.30.70.590">
    <property type="entry name" value="Poly(A) polymerase predicted RNA binding domain"/>
    <property type="match status" value="1"/>
</dbReference>
<feature type="compositionally biased region" description="Basic residues" evidence="10">
    <location>
        <begin position="754"/>
        <end position="768"/>
    </location>
</feature>
<dbReference type="GO" id="GO:0006397">
    <property type="term" value="P:mRNA processing"/>
    <property type="evidence" value="ECO:0007669"/>
    <property type="project" value="UniProtKB-KW"/>
</dbReference>
<gene>
    <name evidence="13" type="ORF">niasHS_003227</name>
</gene>
<evidence type="ECO:0000259" key="12">
    <source>
        <dbReference type="Pfam" id="PF04928"/>
    </source>
</evidence>
<comment type="catalytic activity">
    <reaction evidence="9">
        <text>RNA(n) + ATP = RNA(n)-3'-adenine ribonucleotide + diphosphate</text>
        <dbReference type="Rhea" id="RHEA:11332"/>
        <dbReference type="Rhea" id="RHEA-COMP:14527"/>
        <dbReference type="Rhea" id="RHEA-COMP:17347"/>
        <dbReference type="ChEBI" id="CHEBI:30616"/>
        <dbReference type="ChEBI" id="CHEBI:33019"/>
        <dbReference type="ChEBI" id="CHEBI:140395"/>
        <dbReference type="ChEBI" id="CHEBI:173115"/>
        <dbReference type="EC" id="2.7.7.19"/>
    </reaction>
</comment>
<reference evidence="13 14" key="1">
    <citation type="submission" date="2024-10" db="EMBL/GenBank/DDBJ databases">
        <authorList>
            <person name="Kim D."/>
        </authorList>
    </citation>
    <scope>NUCLEOTIDE SEQUENCE [LARGE SCALE GENOMIC DNA]</scope>
    <source>
        <strain evidence="13">Taebaek</strain>
    </source>
</reference>
<feature type="compositionally biased region" description="Basic and acidic residues" evidence="10">
    <location>
        <begin position="844"/>
        <end position="869"/>
    </location>
</feature>